<feature type="non-terminal residue" evidence="1">
    <location>
        <position position="1"/>
    </location>
</feature>
<keyword evidence="2" id="KW-1185">Reference proteome</keyword>
<gene>
    <name evidence="1" type="ORF">V1517DRAFT_237919</name>
</gene>
<evidence type="ECO:0000313" key="2">
    <source>
        <dbReference type="Proteomes" id="UP001489719"/>
    </source>
</evidence>
<name>A0ACC3TL23_9ASCO</name>
<sequence length="56" mass="6278">WAAEGAQNKTVPHAGPEKILLNWMGAARWTYNECLRAIEDEGVPRSKKAMRARAIN</sequence>
<accession>A0ACC3TL23</accession>
<dbReference type="Proteomes" id="UP001489719">
    <property type="component" value="Unassembled WGS sequence"/>
</dbReference>
<feature type="non-terminal residue" evidence="1">
    <location>
        <position position="56"/>
    </location>
</feature>
<reference evidence="2" key="1">
    <citation type="journal article" date="2024" name="Front. Bioeng. Biotechnol.">
        <title>Genome-scale model development and genomic sequencing of the oleaginous clade Lipomyces.</title>
        <authorList>
            <person name="Czajka J.J."/>
            <person name="Han Y."/>
            <person name="Kim J."/>
            <person name="Mondo S.J."/>
            <person name="Hofstad B.A."/>
            <person name="Robles A."/>
            <person name="Haridas S."/>
            <person name="Riley R."/>
            <person name="LaButti K."/>
            <person name="Pangilinan J."/>
            <person name="Andreopoulos W."/>
            <person name="Lipzen A."/>
            <person name="Yan J."/>
            <person name="Wang M."/>
            <person name="Ng V."/>
            <person name="Grigoriev I.V."/>
            <person name="Spatafora J.W."/>
            <person name="Magnuson J.K."/>
            <person name="Baker S.E."/>
            <person name="Pomraning K.R."/>
        </authorList>
    </citation>
    <scope>NUCLEOTIDE SEQUENCE [LARGE SCALE GENOMIC DNA]</scope>
    <source>
        <strain evidence="2">CBS 10300</strain>
    </source>
</reference>
<organism evidence="1 2">
    <name type="scientific">Lipomyces orientalis</name>
    <dbReference type="NCBI Taxonomy" id="1233043"/>
    <lineage>
        <taxon>Eukaryota</taxon>
        <taxon>Fungi</taxon>
        <taxon>Dikarya</taxon>
        <taxon>Ascomycota</taxon>
        <taxon>Saccharomycotina</taxon>
        <taxon>Lipomycetes</taxon>
        <taxon>Lipomycetales</taxon>
        <taxon>Lipomycetaceae</taxon>
        <taxon>Lipomyces</taxon>
    </lineage>
</organism>
<dbReference type="EMBL" id="MU970092">
    <property type="protein sequence ID" value="KAK9321685.1"/>
    <property type="molecule type" value="Genomic_DNA"/>
</dbReference>
<evidence type="ECO:0000313" key="1">
    <source>
        <dbReference type="EMBL" id="KAK9321685.1"/>
    </source>
</evidence>
<proteinExistence type="predicted"/>
<protein>
    <submittedName>
        <fullName evidence="1">Uncharacterized protein</fullName>
    </submittedName>
</protein>
<comment type="caution">
    <text evidence="1">The sequence shown here is derived from an EMBL/GenBank/DDBJ whole genome shotgun (WGS) entry which is preliminary data.</text>
</comment>